<evidence type="ECO:0000313" key="2">
    <source>
        <dbReference type="EMBL" id="CAH2011023.1"/>
    </source>
</evidence>
<reference evidence="2" key="1">
    <citation type="submission" date="2022-03" db="EMBL/GenBank/DDBJ databases">
        <authorList>
            <person name="Sayadi A."/>
        </authorList>
    </citation>
    <scope>NUCLEOTIDE SEQUENCE</scope>
</reference>
<gene>
    <name evidence="2" type="ORF">ACAOBT_LOCUS31914</name>
</gene>
<dbReference type="AlphaFoldDB" id="A0A9P0Q5K9"/>
<dbReference type="OrthoDB" id="6506757at2759"/>
<evidence type="ECO:0000256" key="1">
    <source>
        <dbReference type="SAM" id="SignalP"/>
    </source>
</evidence>
<comment type="caution">
    <text evidence="2">The sequence shown here is derived from an EMBL/GenBank/DDBJ whole genome shotgun (WGS) entry which is preliminary data.</text>
</comment>
<keyword evidence="3" id="KW-1185">Reference proteome</keyword>
<sequence>MYASHILYLLLPFAFAIMTPKKNFSEIAQNMIDITTENRTGCILALQRW</sequence>
<dbReference type="Proteomes" id="UP001152888">
    <property type="component" value="Unassembled WGS sequence"/>
</dbReference>
<feature type="signal peptide" evidence="1">
    <location>
        <begin position="1"/>
        <end position="16"/>
    </location>
</feature>
<keyword evidence="1" id="KW-0732">Signal</keyword>
<feature type="chain" id="PRO_5040399331" evidence="1">
    <location>
        <begin position="17"/>
        <end position="49"/>
    </location>
</feature>
<accession>A0A9P0Q5K9</accession>
<name>A0A9P0Q5K9_ACAOB</name>
<organism evidence="2 3">
    <name type="scientific">Acanthoscelides obtectus</name>
    <name type="common">Bean weevil</name>
    <name type="synonym">Bruchus obtectus</name>
    <dbReference type="NCBI Taxonomy" id="200917"/>
    <lineage>
        <taxon>Eukaryota</taxon>
        <taxon>Metazoa</taxon>
        <taxon>Ecdysozoa</taxon>
        <taxon>Arthropoda</taxon>
        <taxon>Hexapoda</taxon>
        <taxon>Insecta</taxon>
        <taxon>Pterygota</taxon>
        <taxon>Neoptera</taxon>
        <taxon>Endopterygota</taxon>
        <taxon>Coleoptera</taxon>
        <taxon>Polyphaga</taxon>
        <taxon>Cucujiformia</taxon>
        <taxon>Chrysomeloidea</taxon>
        <taxon>Chrysomelidae</taxon>
        <taxon>Bruchinae</taxon>
        <taxon>Bruchini</taxon>
        <taxon>Acanthoscelides</taxon>
    </lineage>
</organism>
<evidence type="ECO:0000313" key="3">
    <source>
        <dbReference type="Proteomes" id="UP001152888"/>
    </source>
</evidence>
<dbReference type="EMBL" id="CAKOFQ010008029">
    <property type="protein sequence ID" value="CAH2011023.1"/>
    <property type="molecule type" value="Genomic_DNA"/>
</dbReference>
<proteinExistence type="predicted"/>
<protein>
    <submittedName>
        <fullName evidence="2">Uncharacterized protein</fullName>
    </submittedName>
</protein>